<organism evidence="2 3">
    <name type="scientific">Drosophila suzukii</name>
    <name type="common">Spotted-wing drosophila fruit fly</name>
    <dbReference type="NCBI Taxonomy" id="28584"/>
    <lineage>
        <taxon>Eukaryota</taxon>
        <taxon>Metazoa</taxon>
        <taxon>Ecdysozoa</taxon>
        <taxon>Arthropoda</taxon>
        <taxon>Hexapoda</taxon>
        <taxon>Insecta</taxon>
        <taxon>Pterygota</taxon>
        <taxon>Neoptera</taxon>
        <taxon>Endopterygota</taxon>
        <taxon>Diptera</taxon>
        <taxon>Brachycera</taxon>
        <taxon>Muscomorpha</taxon>
        <taxon>Ephydroidea</taxon>
        <taxon>Drosophilidae</taxon>
        <taxon>Drosophila</taxon>
        <taxon>Sophophora</taxon>
    </lineage>
</organism>
<sequence>MLVALIGLTLLLQVNSIAGQGYQVFGSGDVQVIYPSSGQVQVLGGRPFRRGLWNILKNLTITANATSQDDQLVSLLGNGNIALSANQNAGNGNGPLRNLLRTLFGRQPNVQYVNLSGRAFNSRPQEPQYWNGFQPYVSPVLLPRSRVKVMRQGVPRRILVRNLKTSQSQMTNVVTYRIPVLENDWQVCELKNLAIGFYYIFILFSTIQHIRNNNDKNKPITG</sequence>
<dbReference type="RefSeq" id="XP_065719102.2">
    <property type="nucleotide sequence ID" value="XM_065863030.2"/>
</dbReference>
<gene>
    <name evidence="3" type="primary">LOC108008185</name>
</gene>
<dbReference type="AlphaFoldDB" id="A0AB40D4D2"/>
<evidence type="ECO:0000256" key="1">
    <source>
        <dbReference type="SAM" id="SignalP"/>
    </source>
</evidence>
<dbReference type="Proteomes" id="UP001652628">
    <property type="component" value="Chromosome 2R"/>
</dbReference>
<name>A0AB40D4D2_DROSZ</name>
<evidence type="ECO:0000313" key="3">
    <source>
        <dbReference type="RefSeq" id="XP_065719102.2"/>
    </source>
</evidence>
<dbReference type="GeneID" id="108008185"/>
<reference evidence="3" key="1">
    <citation type="submission" date="2025-08" db="UniProtKB">
        <authorList>
            <consortium name="RefSeq"/>
        </authorList>
    </citation>
    <scope>IDENTIFICATION</scope>
</reference>
<protein>
    <submittedName>
        <fullName evidence="3">Uncharacterized protein</fullName>
    </submittedName>
</protein>
<evidence type="ECO:0000313" key="2">
    <source>
        <dbReference type="Proteomes" id="UP001652628"/>
    </source>
</evidence>
<keyword evidence="2" id="KW-1185">Reference proteome</keyword>
<feature type="chain" id="PRO_5047239390" evidence="1">
    <location>
        <begin position="20"/>
        <end position="222"/>
    </location>
</feature>
<feature type="signal peptide" evidence="1">
    <location>
        <begin position="1"/>
        <end position="19"/>
    </location>
</feature>
<accession>A0AB40D4D2</accession>
<proteinExistence type="predicted"/>
<keyword evidence="1" id="KW-0732">Signal</keyword>